<feature type="region of interest" description="Disordered" evidence="1">
    <location>
        <begin position="81"/>
        <end position="127"/>
    </location>
</feature>
<organism evidence="2 3">
    <name type="scientific">Diploscapter pachys</name>
    <dbReference type="NCBI Taxonomy" id="2018661"/>
    <lineage>
        <taxon>Eukaryota</taxon>
        <taxon>Metazoa</taxon>
        <taxon>Ecdysozoa</taxon>
        <taxon>Nematoda</taxon>
        <taxon>Chromadorea</taxon>
        <taxon>Rhabditida</taxon>
        <taxon>Rhabditina</taxon>
        <taxon>Rhabditomorpha</taxon>
        <taxon>Rhabditoidea</taxon>
        <taxon>Rhabditidae</taxon>
        <taxon>Diploscapter</taxon>
    </lineage>
</organism>
<name>A0A2A2LEJ9_9BILA</name>
<dbReference type="EMBL" id="LIAE01006829">
    <property type="protein sequence ID" value="PAV84656.1"/>
    <property type="molecule type" value="Genomic_DNA"/>
</dbReference>
<feature type="compositionally biased region" description="Basic and acidic residues" evidence="1">
    <location>
        <begin position="110"/>
        <end position="127"/>
    </location>
</feature>
<feature type="region of interest" description="Disordered" evidence="1">
    <location>
        <begin position="1"/>
        <end position="30"/>
    </location>
</feature>
<keyword evidence="3" id="KW-1185">Reference proteome</keyword>
<gene>
    <name evidence="2" type="ORF">WR25_00749</name>
</gene>
<evidence type="ECO:0000313" key="2">
    <source>
        <dbReference type="EMBL" id="PAV84656.1"/>
    </source>
</evidence>
<reference evidence="2 3" key="1">
    <citation type="journal article" date="2017" name="Curr. Biol.">
        <title>Genome architecture and evolution of a unichromosomal asexual nematode.</title>
        <authorList>
            <person name="Fradin H."/>
            <person name="Zegar C."/>
            <person name="Gutwein M."/>
            <person name="Lucas J."/>
            <person name="Kovtun M."/>
            <person name="Corcoran D."/>
            <person name="Baugh L.R."/>
            <person name="Kiontke K."/>
            <person name="Gunsalus K."/>
            <person name="Fitch D.H."/>
            <person name="Piano F."/>
        </authorList>
    </citation>
    <scope>NUCLEOTIDE SEQUENCE [LARGE SCALE GENOMIC DNA]</scope>
    <source>
        <strain evidence="2">PF1309</strain>
    </source>
</reference>
<feature type="compositionally biased region" description="Basic and acidic residues" evidence="1">
    <location>
        <begin position="9"/>
        <end position="22"/>
    </location>
</feature>
<dbReference type="AlphaFoldDB" id="A0A2A2LEJ9"/>
<proteinExistence type="predicted"/>
<feature type="compositionally biased region" description="Basic and acidic residues" evidence="1">
    <location>
        <begin position="81"/>
        <end position="94"/>
    </location>
</feature>
<evidence type="ECO:0000256" key="1">
    <source>
        <dbReference type="SAM" id="MobiDB-lite"/>
    </source>
</evidence>
<sequence length="127" mass="14541">MKVQAVTWEADKIDRNEKGEGSKRKKKREGPKAFAYELHSLFHNKQSNYLLTVHNSSAFPLISAEGLQLLCCHCTEAEKEAQQQSKLTEEETLHHSLRQTGKGPRAKLPNVERDEKRDREQRSRAGS</sequence>
<evidence type="ECO:0000313" key="3">
    <source>
        <dbReference type="Proteomes" id="UP000218231"/>
    </source>
</evidence>
<dbReference type="Proteomes" id="UP000218231">
    <property type="component" value="Unassembled WGS sequence"/>
</dbReference>
<accession>A0A2A2LEJ9</accession>
<protein>
    <submittedName>
        <fullName evidence="2">Uncharacterized protein</fullName>
    </submittedName>
</protein>
<comment type="caution">
    <text evidence="2">The sequence shown here is derived from an EMBL/GenBank/DDBJ whole genome shotgun (WGS) entry which is preliminary data.</text>
</comment>